<dbReference type="Proteomes" id="UP001017257">
    <property type="component" value="Chromosome"/>
</dbReference>
<reference evidence="2" key="1">
    <citation type="submission" date="2022-08" db="EMBL/GenBank/DDBJ databases">
        <title>Microvirga terrae sp. nov., isolated from soil.</title>
        <authorList>
            <person name="Kim K.H."/>
            <person name="Seo Y.L."/>
            <person name="Kim J.M."/>
            <person name="Lee J.K."/>
            <person name="Han D.M."/>
            <person name="Jeon C.O."/>
        </authorList>
    </citation>
    <scope>NUCLEOTIDE SEQUENCE</scope>
    <source>
        <strain evidence="2">R24</strain>
    </source>
</reference>
<sequence>MAGTLASLLADFSSPAAGDVSGISLLRTAKVAPEPVPEPQQPAVDRQAELVRSVEARIRAEEKETARRMLEDAIAAERARHAEHMDAQRALWTEQQAQQLSARISEAIDHIDLSVSERVANVLRPFVSEAYRQQTLAEFKDVLAALLAGRGERLLTISGPDDLLSAMKPHLESYGSSIEFVPSDQIEVSATAQDTFVQTQLSSWASRLAQTLES</sequence>
<organism evidence="2 3">
    <name type="scientific">Microvirga terrae</name>
    <dbReference type="NCBI Taxonomy" id="2740529"/>
    <lineage>
        <taxon>Bacteria</taxon>
        <taxon>Pseudomonadati</taxon>
        <taxon>Pseudomonadota</taxon>
        <taxon>Alphaproteobacteria</taxon>
        <taxon>Hyphomicrobiales</taxon>
        <taxon>Methylobacteriaceae</taxon>
        <taxon>Microvirga</taxon>
    </lineage>
</organism>
<evidence type="ECO:0000313" key="2">
    <source>
        <dbReference type="EMBL" id="UVF20277.1"/>
    </source>
</evidence>
<evidence type="ECO:0008006" key="4">
    <source>
        <dbReference type="Google" id="ProtNLM"/>
    </source>
</evidence>
<gene>
    <name evidence="2" type="ORF">HPT29_003765</name>
</gene>
<evidence type="ECO:0000256" key="1">
    <source>
        <dbReference type="SAM" id="Coils"/>
    </source>
</evidence>
<keyword evidence="1" id="KW-0175">Coiled coil</keyword>
<name>A0ABY5RVR1_9HYPH</name>
<evidence type="ECO:0000313" key="3">
    <source>
        <dbReference type="Proteomes" id="UP001017257"/>
    </source>
</evidence>
<accession>A0ABY5RVR1</accession>
<feature type="coiled-coil region" evidence="1">
    <location>
        <begin position="44"/>
        <end position="80"/>
    </location>
</feature>
<proteinExistence type="predicted"/>
<dbReference type="RefSeq" id="WP_173950059.1">
    <property type="nucleotide sequence ID" value="NZ_CP102845.1"/>
</dbReference>
<keyword evidence="3" id="KW-1185">Reference proteome</keyword>
<protein>
    <recommendedName>
        <fullName evidence="4">Flagellar assembly protein FliH/Type III secretion system HrpE domain-containing protein</fullName>
    </recommendedName>
</protein>
<dbReference type="EMBL" id="CP102845">
    <property type="protein sequence ID" value="UVF20277.1"/>
    <property type="molecule type" value="Genomic_DNA"/>
</dbReference>